<proteinExistence type="predicted"/>
<dbReference type="Proteomes" id="UP000235388">
    <property type="component" value="Unassembled WGS sequence"/>
</dbReference>
<evidence type="ECO:0000313" key="3">
    <source>
        <dbReference type="EMBL" id="PLW49065.1"/>
    </source>
</evidence>
<evidence type="ECO:0000256" key="1">
    <source>
        <dbReference type="SAM" id="MobiDB-lite"/>
    </source>
</evidence>
<evidence type="ECO:0000313" key="4">
    <source>
        <dbReference type="Proteomes" id="UP000235388"/>
    </source>
</evidence>
<dbReference type="AlphaFoldDB" id="A0A2N5VGC8"/>
<feature type="compositionally biased region" description="Polar residues" evidence="1">
    <location>
        <begin position="194"/>
        <end position="203"/>
    </location>
</feature>
<keyword evidence="2" id="KW-0472">Membrane</keyword>
<name>A0A2N5VGC8_9BASI</name>
<reference evidence="3 4" key="1">
    <citation type="submission" date="2017-11" db="EMBL/GenBank/DDBJ databases">
        <title>De novo assembly and phasing of dikaryotic genomes from two isolates of Puccinia coronata f. sp. avenae, the causal agent of oat crown rust.</title>
        <authorList>
            <person name="Miller M.E."/>
            <person name="Zhang Y."/>
            <person name="Omidvar V."/>
            <person name="Sperschneider J."/>
            <person name="Schwessinger B."/>
            <person name="Raley C."/>
            <person name="Palmer J.M."/>
            <person name="Garnica D."/>
            <person name="Upadhyaya N."/>
            <person name="Rathjen J."/>
            <person name="Taylor J.M."/>
            <person name="Park R.F."/>
            <person name="Dodds P.N."/>
            <person name="Hirsch C.D."/>
            <person name="Kianian S.F."/>
            <person name="Figueroa M."/>
        </authorList>
    </citation>
    <scope>NUCLEOTIDE SEQUENCE [LARGE SCALE GENOMIC DNA]</scope>
    <source>
        <strain evidence="3">12NC29</strain>
    </source>
</reference>
<comment type="caution">
    <text evidence="3">The sequence shown here is derived from an EMBL/GenBank/DDBJ whole genome shotgun (WGS) entry which is preliminary data.</text>
</comment>
<keyword evidence="4" id="KW-1185">Reference proteome</keyword>
<feature type="region of interest" description="Disordered" evidence="1">
    <location>
        <begin position="182"/>
        <end position="260"/>
    </location>
</feature>
<feature type="compositionally biased region" description="Basic and acidic residues" evidence="1">
    <location>
        <begin position="204"/>
        <end position="221"/>
    </location>
</feature>
<organism evidence="3 4">
    <name type="scientific">Puccinia coronata f. sp. avenae</name>
    <dbReference type="NCBI Taxonomy" id="200324"/>
    <lineage>
        <taxon>Eukaryota</taxon>
        <taxon>Fungi</taxon>
        <taxon>Dikarya</taxon>
        <taxon>Basidiomycota</taxon>
        <taxon>Pucciniomycotina</taxon>
        <taxon>Pucciniomycetes</taxon>
        <taxon>Pucciniales</taxon>
        <taxon>Pucciniaceae</taxon>
        <taxon>Puccinia</taxon>
    </lineage>
</organism>
<protein>
    <submittedName>
        <fullName evidence="3">Uncharacterized protein</fullName>
    </submittedName>
</protein>
<keyword evidence="2" id="KW-1133">Transmembrane helix</keyword>
<feature type="compositionally biased region" description="Polar residues" evidence="1">
    <location>
        <begin position="224"/>
        <end position="244"/>
    </location>
</feature>
<sequence>MIATSVYGYLEPYLPSQVVYAISMAVFIFEKFFLPKFYDLYSHASLDPKSLVPFLISAIALYLSIVSIYHAFKAALRMIWFLMKWSVLLVIVWFILGLLNEASGKSDGGQTRSNLFQSYQNSALSWWNGGAWSMANLNPQNFLGPLQLVFGQSVISFFEPMLNHFQPRNPAGGFFSPGKKFSSSSYSSSEPRTRNGNAQSSRTTKSDDDNAEEPNARDFFHRIWTQTLQTPLQSILREAQNSRTGGAKPQNGKPRQTKNR</sequence>
<feature type="transmembrane region" description="Helical" evidence="2">
    <location>
        <begin position="50"/>
        <end position="72"/>
    </location>
</feature>
<evidence type="ECO:0000256" key="2">
    <source>
        <dbReference type="SAM" id="Phobius"/>
    </source>
</evidence>
<dbReference type="EMBL" id="PGCJ01000098">
    <property type="protein sequence ID" value="PLW49065.1"/>
    <property type="molecule type" value="Genomic_DNA"/>
</dbReference>
<dbReference type="OrthoDB" id="2502792at2759"/>
<accession>A0A2N5VGC8</accession>
<feature type="transmembrane region" description="Helical" evidence="2">
    <location>
        <begin position="18"/>
        <end position="38"/>
    </location>
</feature>
<feature type="transmembrane region" description="Helical" evidence="2">
    <location>
        <begin position="78"/>
        <end position="99"/>
    </location>
</feature>
<gene>
    <name evidence="3" type="ORF">PCANC_12130</name>
</gene>
<keyword evidence="2" id="KW-0812">Transmembrane</keyword>